<dbReference type="PANTHER" id="PTHR33169:SF14">
    <property type="entry name" value="TRANSCRIPTIONAL REGULATOR RV3488"/>
    <property type="match status" value="1"/>
</dbReference>
<reference evidence="2" key="1">
    <citation type="journal article" date="2015" name="Nature">
        <title>Complex archaea that bridge the gap between prokaryotes and eukaryotes.</title>
        <authorList>
            <person name="Spang A."/>
            <person name="Saw J.H."/>
            <person name="Jorgensen S.L."/>
            <person name="Zaremba-Niedzwiedzka K."/>
            <person name="Martijn J."/>
            <person name="Lind A.E."/>
            <person name="van Eijk R."/>
            <person name="Schleper C."/>
            <person name="Guy L."/>
            <person name="Ettema T.J."/>
        </authorList>
    </citation>
    <scope>NUCLEOTIDE SEQUENCE</scope>
</reference>
<dbReference type="Pfam" id="PF03551">
    <property type="entry name" value="PadR"/>
    <property type="match status" value="1"/>
</dbReference>
<dbReference type="SUPFAM" id="SSF46785">
    <property type="entry name" value="Winged helix' DNA-binding domain"/>
    <property type="match status" value="1"/>
</dbReference>
<dbReference type="InterPro" id="IPR005149">
    <property type="entry name" value="Tscrpt_reg_PadR_N"/>
</dbReference>
<dbReference type="EMBL" id="LAZR01001177">
    <property type="protein sequence ID" value="KKN49226.1"/>
    <property type="molecule type" value="Genomic_DNA"/>
</dbReference>
<dbReference type="InterPro" id="IPR036390">
    <property type="entry name" value="WH_DNA-bd_sf"/>
</dbReference>
<dbReference type="InterPro" id="IPR036388">
    <property type="entry name" value="WH-like_DNA-bd_sf"/>
</dbReference>
<accession>A0A0F9TJR0</accession>
<dbReference type="Gene3D" id="1.10.10.10">
    <property type="entry name" value="Winged helix-like DNA-binding domain superfamily/Winged helix DNA-binding domain"/>
    <property type="match status" value="1"/>
</dbReference>
<dbReference type="PANTHER" id="PTHR33169">
    <property type="entry name" value="PADR-FAMILY TRANSCRIPTIONAL REGULATOR"/>
    <property type="match status" value="1"/>
</dbReference>
<proteinExistence type="predicted"/>
<gene>
    <name evidence="2" type="ORF">LCGC14_0644850</name>
</gene>
<sequence>MIKRIKDQDSKGLIASKENRKIMEKFESDLVRGMSKLIVLSIIKKFGEEGLYGYKIIKELEIQTKEIFILEEGHLYPLLRKLKEDGLLKSEQKTVQGRNRTYYTITHPQGEQFYNRMVGFFSKLTEALGPLFDVDVNLYPEKYLYCPECANKIDLTNLEYKFCDVCGYNIEEIKERGKK</sequence>
<organism evidence="2">
    <name type="scientific">marine sediment metagenome</name>
    <dbReference type="NCBI Taxonomy" id="412755"/>
    <lineage>
        <taxon>unclassified sequences</taxon>
        <taxon>metagenomes</taxon>
        <taxon>ecological metagenomes</taxon>
    </lineage>
</organism>
<evidence type="ECO:0000313" key="2">
    <source>
        <dbReference type="EMBL" id="KKN49226.1"/>
    </source>
</evidence>
<feature type="domain" description="Transcription regulator PadR N-terminal" evidence="1">
    <location>
        <begin position="47"/>
        <end position="111"/>
    </location>
</feature>
<name>A0A0F9TJR0_9ZZZZ</name>
<comment type="caution">
    <text evidence="2">The sequence shown here is derived from an EMBL/GenBank/DDBJ whole genome shotgun (WGS) entry which is preliminary data.</text>
</comment>
<dbReference type="InterPro" id="IPR052509">
    <property type="entry name" value="Metal_resp_DNA-bind_regulator"/>
</dbReference>
<dbReference type="AlphaFoldDB" id="A0A0F9TJR0"/>
<protein>
    <recommendedName>
        <fullName evidence="1">Transcription regulator PadR N-terminal domain-containing protein</fullName>
    </recommendedName>
</protein>
<evidence type="ECO:0000259" key="1">
    <source>
        <dbReference type="Pfam" id="PF03551"/>
    </source>
</evidence>